<organism evidence="1 2">
    <name type="scientific">Thiocapsa rosea</name>
    <dbReference type="NCBI Taxonomy" id="69360"/>
    <lineage>
        <taxon>Bacteria</taxon>
        <taxon>Pseudomonadati</taxon>
        <taxon>Pseudomonadota</taxon>
        <taxon>Gammaproteobacteria</taxon>
        <taxon>Chromatiales</taxon>
        <taxon>Chromatiaceae</taxon>
        <taxon>Thiocapsa</taxon>
    </lineage>
</organism>
<dbReference type="EMBL" id="RBXL01000001">
    <property type="protein sequence ID" value="RKT46983.1"/>
    <property type="molecule type" value="Genomic_DNA"/>
</dbReference>
<name>A0A495VEE8_9GAMM</name>
<accession>A0A495VEE8</accession>
<reference evidence="1 2" key="1">
    <citation type="submission" date="2018-10" db="EMBL/GenBank/DDBJ databases">
        <title>Genomic Encyclopedia of Archaeal and Bacterial Type Strains, Phase II (KMG-II): from individual species to whole genera.</title>
        <authorList>
            <person name="Goeker M."/>
        </authorList>
    </citation>
    <scope>NUCLEOTIDE SEQUENCE [LARGE SCALE GENOMIC DNA]</scope>
    <source>
        <strain evidence="1 2">DSM 235</strain>
    </source>
</reference>
<evidence type="ECO:0000313" key="1">
    <source>
        <dbReference type="EMBL" id="RKT46983.1"/>
    </source>
</evidence>
<keyword evidence="2" id="KW-1185">Reference proteome</keyword>
<sequence length="40" mass="4472">MIHRFSSAKQSLPVILSPPRAHELAAEDEVDLDATKQTLR</sequence>
<gene>
    <name evidence="1" type="ORF">BDD21_4529</name>
</gene>
<dbReference type="RefSeq" id="WP_281269163.1">
    <property type="nucleotide sequence ID" value="NZ_RBXL01000001.1"/>
</dbReference>
<proteinExistence type="predicted"/>
<dbReference type="AlphaFoldDB" id="A0A495VEE8"/>
<protein>
    <submittedName>
        <fullName evidence="1">Uncharacterized protein</fullName>
    </submittedName>
</protein>
<comment type="caution">
    <text evidence="1">The sequence shown here is derived from an EMBL/GenBank/DDBJ whole genome shotgun (WGS) entry which is preliminary data.</text>
</comment>
<evidence type="ECO:0000313" key="2">
    <source>
        <dbReference type="Proteomes" id="UP000274556"/>
    </source>
</evidence>
<dbReference type="Proteomes" id="UP000274556">
    <property type="component" value="Unassembled WGS sequence"/>
</dbReference>